<keyword evidence="3" id="KW-0255">Endonuclease</keyword>
<evidence type="ECO:0000313" key="4">
    <source>
        <dbReference type="Proteomes" id="UP000182944"/>
    </source>
</evidence>
<keyword evidence="3" id="KW-0540">Nuclease</keyword>
<feature type="transmembrane region" description="Helical" evidence="2">
    <location>
        <begin position="31"/>
        <end position="54"/>
    </location>
</feature>
<keyword evidence="2" id="KW-0812">Transmembrane</keyword>
<dbReference type="STRING" id="1545044.SAMN05444276_102204"/>
<sequence>MTDCARKCWIFAALMGLVVWLMAMGHGGAGVFGGLFLAFVTAWLLGGLLVLLFCGSEVEPYEPEPLRVAEPLSDADLAEAAAARQARFGKIEITRAARPEGMGRAPQGATTDPRQAVTFEPSAEVAREERVAEETPAPIELGAPAGASSDPRQAVTFEAGDRQTEGGAAQDVEARGDDAAGRRESASAPVAEVQPVGEARPATADASDDRDDLGRILGIGPVLTEWLNDNGVTRFAQIAAWSDQDVLDWGERLGRNGGRIERDDWVGQARILAAGGETEHSRRVDRGEAT</sequence>
<protein>
    <submittedName>
        <fullName evidence="3">Predicted 5' DNA nuclease, flap endonuclease-1-like, helix-3-turn-helix (H3TH) domain</fullName>
    </submittedName>
</protein>
<feature type="transmembrane region" description="Helical" evidence="2">
    <location>
        <begin position="7"/>
        <end position="25"/>
    </location>
</feature>
<keyword evidence="2" id="KW-0472">Membrane</keyword>
<dbReference type="Proteomes" id="UP000182944">
    <property type="component" value="Unassembled WGS sequence"/>
</dbReference>
<keyword evidence="4" id="KW-1185">Reference proteome</keyword>
<dbReference type="EMBL" id="FNNA01000002">
    <property type="protein sequence ID" value="SDW81733.1"/>
    <property type="molecule type" value="Genomic_DNA"/>
</dbReference>
<evidence type="ECO:0000256" key="1">
    <source>
        <dbReference type="SAM" id="MobiDB-lite"/>
    </source>
</evidence>
<organism evidence="3 4">
    <name type="scientific">Paracoccus sanguinis</name>
    <dbReference type="NCBI Taxonomy" id="1545044"/>
    <lineage>
        <taxon>Bacteria</taxon>
        <taxon>Pseudomonadati</taxon>
        <taxon>Pseudomonadota</taxon>
        <taxon>Alphaproteobacteria</taxon>
        <taxon>Rhodobacterales</taxon>
        <taxon>Paracoccaceae</taxon>
        <taxon>Paracoccus</taxon>
    </lineage>
</organism>
<reference evidence="4" key="1">
    <citation type="submission" date="2016-10" db="EMBL/GenBank/DDBJ databases">
        <authorList>
            <person name="Varghese N."/>
            <person name="Submissions S."/>
        </authorList>
    </citation>
    <scope>NUCLEOTIDE SEQUENCE [LARGE SCALE GENOMIC DNA]</scope>
    <source>
        <strain evidence="4">DSM 29303</strain>
    </source>
</reference>
<keyword evidence="2" id="KW-1133">Transmembrane helix</keyword>
<evidence type="ECO:0000313" key="3">
    <source>
        <dbReference type="EMBL" id="SDW81733.1"/>
    </source>
</evidence>
<proteinExistence type="predicted"/>
<feature type="region of interest" description="Disordered" evidence="1">
    <location>
        <begin position="95"/>
        <end position="213"/>
    </location>
</feature>
<dbReference type="AlphaFoldDB" id="A0A1H2WM48"/>
<dbReference type="GO" id="GO:0004519">
    <property type="term" value="F:endonuclease activity"/>
    <property type="evidence" value="ECO:0007669"/>
    <property type="project" value="UniProtKB-KW"/>
</dbReference>
<evidence type="ECO:0000256" key="2">
    <source>
        <dbReference type="SAM" id="Phobius"/>
    </source>
</evidence>
<dbReference type="OrthoDB" id="9807941at2"/>
<keyword evidence="3" id="KW-0378">Hydrolase</keyword>
<feature type="compositionally biased region" description="Basic and acidic residues" evidence="1">
    <location>
        <begin position="172"/>
        <end position="185"/>
    </location>
</feature>
<name>A0A1H2WM48_9RHOB</name>
<accession>A0A1H2WM48</accession>
<gene>
    <name evidence="3" type="ORF">SAMN05444276_102204</name>
</gene>
<dbReference type="RefSeq" id="WP_052176141.1">
    <property type="nucleotide sequence ID" value="NZ_FNNA01000002.1"/>
</dbReference>